<evidence type="ECO:0000259" key="6">
    <source>
        <dbReference type="Pfam" id="PF22893"/>
    </source>
</evidence>
<keyword evidence="8" id="KW-1185">Reference proteome</keyword>
<feature type="repeat" description="ANK" evidence="3">
    <location>
        <begin position="786"/>
        <end position="818"/>
    </location>
</feature>
<dbReference type="Pfam" id="PF13637">
    <property type="entry name" value="Ank_4"/>
    <property type="match status" value="1"/>
</dbReference>
<dbReference type="PRINTS" id="PR01415">
    <property type="entry name" value="ANKYRIN"/>
</dbReference>
<evidence type="ECO:0000256" key="4">
    <source>
        <dbReference type="SAM" id="MobiDB-lite"/>
    </source>
</evidence>
<feature type="region of interest" description="Disordered" evidence="4">
    <location>
        <begin position="339"/>
        <end position="366"/>
    </location>
</feature>
<feature type="repeat" description="ANK" evidence="3">
    <location>
        <begin position="753"/>
        <end position="785"/>
    </location>
</feature>
<organism evidence="7 8">
    <name type="scientific">Cadophora malorum</name>
    <dbReference type="NCBI Taxonomy" id="108018"/>
    <lineage>
        <taxon>Eukaryota</taxon>
        <taxon>Fungi</taxon>
        <taxon>Dikarya</taxon>
        <taxon>Ascomycota</taxon>
        <taxon>Pezizomycotina</taxon>
        <taxon>Leotiomycetes</taxon>
        <taxon>Helotiales</taxon>
        <taxon>Ploettnerulaceae</taxon>
        <taxon>Cadophora</taxon>
    </lineage>
</organism>
<feature type="signal peptide" evidence="5">
    <location>
        <begin position="1"/>
        <end position="23"/>
    </location>
</feature>
<feature type="repeat" description="ANK" evidence="3">
    <location>
        <begin position="485"/>
        <end position="518"/>
    </location>
</feature>
<dbReference type="Proteomes" id="UP000664132">
    <property type="component" value="Unassembled WGS sequence"/>
</dbReference>
<feature type="repeat" description="ANK" evidence="3">
    <location>
        <begin position="720"/>
        <end position="752"/>
    </location>
</feature>
<dbReference type="PANTHER" id="PTHR24198:SF165">
    <property type="entry name" value="ANKYRIN REPEAT-CONTAINING PROTEIN-RELATED"/>
    <property type="match status" value="1"/>
</dbReference>
<evidence type="ECO:0000256" key="5">
    <source>
        <dbReference type="SAM" id="SignalP"/>
    </source>
</evidence>
<feature type="repeat" description="ANK" evidence="3">
    <location>
        <begin position="655"/>
        <end position="687"/>
    </location>
</feature>
<dbReference type="Pfam" id="PF12796">
    <property type="entry name" value="Ank_2"/>
    <property type="match status" value="2"/>
</dbReference>
<gene>
    <name evidence="7" type="ORF">IFR04_015639</name>
</gene>
<keyword evidence="2 3" id="KW-0040">ANK repeat</keyword>
<dbReference type="OrthoDB" id="20872at2759"/>
<evidence type="ECO:0000313" key="8">
    <source>
        <dbReference type="Proteomes" id="UP000664132"/>
    </source>
</evidence>
<evidence type="ECO:0000256" key="3">
    <source>
        <dbReference type="PROSITE-ProRule" id="PRU00023"/>
    </source>
</evidence>
<dbReference type="PROSITE" id="PS50297">
    <property type="entry name" value="ANK_REP_REGION"/>
    <property type="match status" value="7"/>
</dbReference>
<dbReference type="InterPro" id="IPR054464">
    <property type="entry name" value="ULD_fung"/>
</dbReference>
<feature type="domain" description="Ubiquitin-like" evidence="6">
    <location>
        <begin position="203"/>
        <end position="285"/>
    </location>
</feature>
<dbReference type="PANTHER" id="PTHR24198">
    <property type="entry name" value="ANKYRIN REPEAT AND PROTEIN KINASE DOMAIN-CONTAINING PROTEIN"/>
    <property type="match status" value="1"/>
</dbReference>
<evidence type="ECO:0000256" key="1">
    <source>
        <dbReference type="ARBA" id="ARBA00022737"/>
    </source>
</evidence>
<comment type="caution">
    <text evidence="7">The sequence shown here is derived from an EMBL/GenBank/DDBJ whole genome shotgun (WGS) entry which is preliminary data.</text>
</comment>
<evidence type="ECO:0000313" key="7">
    <source>
        <dbReference type="EMBL" id="KAG4411232.1"/>
    </source>
</evidence>
<dbReference type="SUPFAM" id="SSF48403">
    <property type="entry name" value="Ankyrin repeat"/>
    <property type="match status" value="2"/>
</dbReference>
<dbReference type="InterPro" id="IPR036770">
    <property type="entry name" value="Ankyrin_rpt-contain_sf"/>
</dbReference>
<sequence length="844" mass="93291">MSFGFSVGDFVACMLLINDVAKALQSSTGSVPEVKALVGNLDSLMLALMSSASVHQQIHAVEIGPESKAAADAMSNGIHLEFERCKDALQAFKDVLKPYTDAFTKGKTSVLTRQKRKVTWLFQKDDIAKFERSLQGHIRSLNMYKTALSEIYAATTAKNSLTILSSIIDLRVEVNKISDSILQHKSSILRHLGYSWEANFTPAETIMLLDAIGRTVILPLVLLGSAKDLREILIVMYRTIEIGRRKILRNEYTITDETSDGLLLDASNWHESIQGGMQLTLSMVFPAVESFNDRVCPRCDEKTLGKPLPGRRRRCQKCQLTFRVINEERFVDKTEKCETTAGKGTDKSSTMMRTRESRLPTVQRDGLSTGTSQEYSIFNSVQYHREIRKIRQKSIINSAEEQDRPFKIDMLPPLHKAAATGDLFELHRLVASGTDINDPLPYKASHKSFQFKGCSPLLAACWFGRATSIIKLIKLGAEINSCDFDGAGVLHYACYSDNPERIIPLLLKNGADTRVRDRYGATTFHEACRLGLAWSIQLFLDRGAVIEDRNVKGFTALQISALKSRPLVFDILLDQGAIIKVSNNIVGFTTLHCAVYGGSLEIVETILKATGAADINTVTSANRPPLHIAAILGHHSLIELLIQFGADLKSKKGVYESSALHWASRYGHTQVVAELLRQGADIDMAQEFEWTALHIACYWGHIEVAKKLLEYGAKSLADGDGMLPLYVASYRGRAAILELLLHHGEDPNKIRNTGETALGIAVYNGHSKIISLLINAGAELHSREKWGNTPLHIAAFGKNLDASKLLMDAGSSATIANDAGYTALDLLERRFGPIDKHFPVRRVG</sequence>
<keyword evidence="5" id="KW-0732">Signal</keyword>
<dbReference type="EMBL" id="JAFJYH010000503">
    <property type="protein sequence ID" value="KAG4411232.1"/>
    <property type="molecule type" value="Genomic_DNA"/>
</dbReference>
<protein>
    <recommendedName>
        <fullName evidence="6">Ubiquitin-like domain-containing protein</fullName>
    </recommendedName>
</protein>
<dbReference type="PROSITE" id="PS50088">
    <property type="entry name" value="ANK_REPEAT"/>
    <property type="match status" value="8"/>
</dbReference>
<accession>A0A8H7T0Z7</accession>
<dbReference type="Gene3D" id="1.25.40.20">
    <property type="entry name" value="Ankyrin repeat-containing domain"/>
    <property type="match status" value="3"/>
</dbReference>
<evidence type="ECO:0000256" key="2">
    <source>
        <dbReference type="ARBA" id="ARBA00023043"/>
    </source>
</evidence>
<feature type="repeat" description="ANK" evidence="3">
    <location>
        <begin position="621"/>
        <end position="653"/>
    </location>
</feature>
<name>A0A8H7T0Z7_9HELO</name>
<feature type="chain" id="PRO_5034104726" description="Ubiquitin-like domain-containing protein" evidence="5">
    <location>
        <begin position="24"/>
        <end position="844"/>
    </location>
</feature>
<dbReference type="Pfam" id="PF13857">
    <property type="entry name" value="Ank_5"/>
    <property type="match status" value="1"/>
</dbReference>
<dbReference type="Pfam" id="PF22893">
    <property type="entry name" value="ULD_2"/>
    <property type="match status" value="1"/>
</dbReference>
<dbReference type="SMART" id="SM00248">
    <property type="entry name" value="ANK"/>
    <property type="match status" value="12"/>
</dbReference>
<dbReference type="InterPro" id="IPR002110">
    <property type="entry name" value="Ankyrin_rpt"/>
</dbReference>
<proteinExistence type="predicted"/>
<feature type="repeat" description="ANK" evidence="3">
    <location>
        <begin position="552"/>
        <end position="584"/>
    </location>
</feature>
<dbReference type="AlphaFoldDB" id="A0A8H7T0Z7"/>
<reference evidence="7" key="1">
    <citation type="submission" date="2021-02" db="EMBL/GenBank/DDBJ databases">
        <title>Genome sequence Cadophora malorum strain M34.</title>
        <authorList>
            <person name="Stefanovic E."/>
            <person name="Vu D."/>
            <person name="Scully C."/>
            <person name="Dijksterhuis J."/>
            <person name="Roader J."/>
            <person name="Houbraken J."/>
        </authorList>
    </citation>
    <scope>NUCLEOTIDE SEQUENCE</scope>
    <source>
        <strain evidence="7">M34</strain>
    </source>
</reference>
<keyword evidence="1" id="KW-0677">Repeat</keyword>
<feature type="repeat" description="ANK" evidence="3">
    <location>
        <begin position="688"/>
        <end position="720"/>
    </location>
</feature>